<reference evidence="2 3" key="1">
    <citation type="submission" date="2024-02" db="EMBL/GenBank/DDBJ databases">
        <title>Seven novel Bacillus-like species.</title>
        <authorList>
            <person name="Liu G."/>
        </authorList>
    </citation>
    <scope>NUCLEOTIDE SEQUENCE [LARGE SCALE GENOMIC DNA]</scope>
    <source>
        <strain evidence="2 3">FJAT-52991</strain>
    </source>
</reference>
<dbReference type="Gene3D" id="1.20.120.450">
    <property type="entry name" value="dinb family like domain"/>
    <property type="match status" value="1"/>
</dbReference>
<sequence>MESYSMESHFQTITDQRITFSNEMNNHLDHPWIRPYKEKWSIGETYYHLYLMVKRIRQLNSVYIPLMTPVASIRKKKTFKTKSEDVFKAFEQKHKRAMKAPFLLMPPKELDKSYTFRNLEQMLESETEKLKKLVDQMDERVAGQIYYPDPYAHYPNLIQSIHLIAIHEKHHFEITKKYFNL</sequence>
<proteinExistence type="predicted"/>
<protein>
    <submittedName>
        <fullName evidence="2">DinB family protein</fullName>
    </submittedName>
</protein>
<dbReference type="EMBL" id="CP147404">
    <property type="protein sequence ID" value="WXB93631.1"/>
    <property type="molecule type" value="Genomic_DNA"/>
</dbReference>
<dbReference type="RefSeq" id="WP_338753031.1">
    <property type="nucleotide sequence ID" value="NZ_CP147404.1"/>
</dbReference>
<evidence type="ECO:0000259" key="1">
    <source>
        <dbReference type="Pfam" id="PF12867"/>
    </source>
</evidence>
<dbReference type="InterPro" id="IPR034660">
    <property type="entry name" value="DinB/YfiT-like"/>
</dbReference>
<accession>A0ABZ2N8G2</accession>
<dbReference type="Pfam" id="PF12867">
    <property type="entry name" value="DinB_2"/>
    <property type="match status" value="1"/>
</dbReference>
<dbReference type="InterPro" id="IPR024775">
    <property type="entry name" value="DinB-like"/>
</dbReference>
<dbReference type="Proteomes" id="UP001387364">
    <property type="component" value="Chromosome"/>
</dbReference>
<evidence type="ECO:0000313" key="2">
    <source>
        <dbReference type="EMBL" id="WXB93631.1"/>
    </source>
</evidence>
<keyword evidence="3" id="KW-1185">Reference proteome</keyword>
<gene>
    <name evidence="2" type="ORF">WDJ61_02990</name>
</gene>
<feature type="domain" description="DinB-like" evidence="1">
    <location>
        <begin position="34"/>
        <end position="173"/>
    </location>
</feature>
<name>A0ABZ2N8G2_9BACI</name>
<organism evidence="2 3">
    <name type="scientific">Bacillus kandeliae</name>
    <dbReference type="NCBI Taxonomy" id="3129297"/>
    <lineage>
        <taxon>Bacteria</taxon>
        <taxon>Bacillati</taxon>
        <taxon>Bacillota</taxon>
        <taxon>Bacilli</taxon>
        <taxon>Bacillales</taxon>
        <taxon>Bacillaceae</taxon>
        <taxon>Bacillus</taxon>
    </lineage>
</organism>
<evidence type="ECO:0000313" key="3">
    <source>
        <dbReference type="Proteomes" id="UP001387364"/>
    </source>
</evidence>